<keyword evidence="1" id="KW-0732">Signal</keyword>
<evidence type="ECO:0000313" key="2">
    <source>
        <dbReference type="EMBL" id="KAF8777017.1"/>
    </source>
</evidence>
<proteinExistence type="predicted"/>
<organism evidence="2 3">
    <name type="scientific">Argiope bruennichi</name>
    <name type="common">Wasp spider</name>
    <name type="synonym">Aranea bruennichi</name>
    <dbReference type="NCBI Taxonomy" id="94029"/>
    <lineage>
        <taxon>Eukaryota</taxon>
        <taxon>Metazoa</taxon>
        <taxon>Ecdysozoa</taxon>
        <taxon>Arthropoda</taxon>
        <taxon>Chelicerata</taxon>
        <taxon>Arachnida</taxon>
        <taxon>Araneae</taxon>
        <taxon>Araneomorphae</taxon>
        <taxon>Entelegynae</taxon>
        <taxon>Araneoidea</taxon>
        <taxon>Araneidae</taxon>
        <taxon>Argiope</taxon>
    </lineage>
</organism>
<name>A0A8T0EMR7_ARGBR</name>
<dbReference type="InterPro" id="IPR036024">
    <property type="entry name" value="Somatomedin_B-like_dom_sf"/>
</dbReference>
<gene>
    <name evidence="2" type="ORF">HNY73_013947</name>
</gene>
<dbReference type="PANTHER" id="PTHR45902">
    <property type="entry name" value="LATROPHILIN RECEPTOR-LIKE PROTEIN A"/>
    <property type="match status" value="1"/>
</dbReference>
<evidence type="ECO:0000256" key="1">
    <source>
        <dbReference type="SAM" id="SignalP"/>
    </source>
</evidence>
<dbReference type="AlphaFoldDB" id="A0A8T0EMR7"/>
<dbReference type="Proteomes" id="UP000807504">
    <property type="component" value="Unassembled WGS sequence"/>
</dbReference>
<reference evidence="2" key="2">
    <citation type="submission" date="2020-06" db="EMBL/GenBank/DDBJ databases">
        <authorList>
            <person name="Sheffer M."/>
        </authorList>
    </citation>
    <scope>NUCLEOTIDE SEQUENCE</scope>
</reference>
<dbReference type="SUPFAM" id="SSF90188">
    <property type="entry name" value="Somatomedin B domain"/>
    <property type="match status" value="1"/>
</dbReference>
<evidence type="ECO:0000313" key="3">
    <source>
        <dbReference type="Proteomes" id="UP000807504"/>
    </source>
</evidence>
<keyword evidence="3" id="KW-1185">Reference proteome</keyword>
<dbReference type="PANTHER" id="PTHR45902:SF1">
    <property type="entry name" value="LATROPHILIN RECEPTOR-LIKE PROTEIN A"/>
    <property type="match status" value="1"/>
</dbReference>
<evidence type="ECO:0008006" key="4">
    <source>
        <dbReference type="Google" id="ProtNLM"/>
    </source>
</evidence>
<comment type="caution">
    <text evidence="2">The sequence shown here is derived from an EMBL/GenBank/DDBJ whole genome shotgun (WGS) entry which is preliminary data.</text>
</comment>
<accession>A0A8T0EMR7</accession>
<feature type="signal peptide" evidence="1">
    <location>
        <begin position="1"/>
        <end position="22"/>
    </location>
</feature>
<sequence length="346" mass="38992">METFNMPWIALSLITLSVDVLCNPLISDHLGEVTYDELEALGTSCYPLDTCKGNTTNLGLNIFNCDCDSSCSMYDTCCVDSDFRIHQNSPRHKSNLKCLSVYNNPGYEIYVVDTCKNDESFDNLCLSNPEESDDPFLIIPVTSNVTGITYKNYFCAVCNEDVDSKQLEFWDMEVLGNSTFFKNLSEPQFKYDKTIKSWTVFDGKSTETPAAVPVILNIQHNSHAKYCTSGLVETCSGNWTDEAVAVKCRDYMAIVFTFPNVKYRNPHCALCNFENLSDLRCVEHSFAAVPASIPSGAADIPLINLFVLEDRQRRCGKNMVYDKFADKCRCNSRIYTKENGKCVHKI</sequence>
<reference evidence="2" key="1">
    <citation type="journal article" date="2020" name="bioRxiv">
        <title>Chromosome-level reference genome of the European wasp spider Argiope bruennichi: a resource for studies on range expansion and evolutionary adaptation.</title>
        <authorList>
            <person name="Sheffer M.M."/>
            <person name="Hoppe A."/>
            <person name="Krehenwinkel H."/>
            <person name="Uhl G."/>
            <person name="Kuss A.W."/>
            <person name="Jensen L."/>
            <person name="Jensen C."/>
            <person name="Gillespie R.G."/>
            <person name="Hoff K.J."/>
            <person name="Prost S."/>
        </authorList>
    </citation>
    <scope>NUCLEOTIDE SEQUENCE</scope>
</reference>
<dbReference type="EMBL" id="JABXBU010002072">
    <property type="protein sequence ID" value="KAF8777017.1"/>
    <property type="molecule type" value="Genomic_DNA"/>
</dbReference>
<feature type="chain" id="PRO_5035848595" description="SMB domain-containing protein" evidence="1">
    <location>
        <begin position="23"/>
        <end position="346"/>
    </location>
</feature>
<protein>
    <recommendedName>
        <fullName evidence="4">SMB domain-containing protein</fullName>
    </recommendedName>
</protein>
<dbReference type="InterPro" id="IPR053231">
    <property type="entry name" value="GPCR_LN-TM7"/>
</dbReference>